<dbReference type="SUPFAM" id="SSF50998">
    <property type="entry name" value="Quinoprotein alcohol dehydrogenase-like"/>
    <property type="match status" value="1"/>
</dbReference>
<keyword evidence="1" id="KW-0677">Repeat</keyword>
<dbReference type="Proteomes" id="UP000649179">
    <property type="component" value="Unassembled WGS sequence"/>
</dbReference>
<gene>
    <name evidence="5" type="ORF">GCM10011519_18380</name>
</gene>
<dbReference type="InterPro" id="IPR050708">
    <property type="entry name" value="T6SS_VgrG/RHS"/>
</dbReference>
<dbReference type="InterPro" id="IPR011047">
    <property type="entry name" value="Quinoprotein_ADH-like_sf"/>
</dbReference>
<dbReference type="NCBIfam" id="TIGR01643">
    <property type="entry name" value="YD_repeat_2x"/>
    <property type="match status" value="7"/>
</dbReference>
<sequence>MGAANALATGCENAASTIRTQCTGRSSATTTAMQDFEGRFSELFQQNQTQANTDGHEIATALGDVAKAVRYLVSIVPEENARRKAAREWKKRHDKDKSEITWSDFGGDEPPPNDGPKSPPPPAVVSANAKDRETPPPGGGGGGGGGTSSARPDKLRDFVTGVSGQIESLHGKPGTLSGLNDDFTNGFDWGTGETTKIDGTSVYNAFRTYNQYNQQDKTWVNTVAGAFEEAGGSGGMVTVSNAALQQSLNAAGVPASRKDIPATSPMLMGIAPTTGYSDDPVNAATGNFVEPETDLVFPGAASELTLTRMYNSFVSAAGAFGTGWVSWPEVRLTFGDESATFTHPDGRASEFPRLGGGWDRALGESLWLARDEQAGELRLTDNDGGTWRFTTSGVPLSHDRGVGTMVSLSHEDGRLVRLDHERGRSIALVWDGERVVAAEGSDGRTVTYSYEDDRLVAVTGDLGTRTYRWNDAGLVEAVVDADGVVEVENTYDDEARVTTQRSPHGRVSRYTYLPGHVTEVADVDGTRANTWIHDGRGRLIGLVDSDGDRQSRAYDEHGNEVVVTERDGSALVREFDDRGHVVREVTPSGSDMSFEYDAQDRLVRATTEDGAETVFSYDNHDRQPSLVVDPEGGETRLQWVNGYLVRLSDPTGVALAFDHDEQGNLVATTSSAGDTARLEYDERGRIVASSTPSGHRTTYVHGPAGLEERCDPDGAVWRYEHTVGGRLSAVVDPTGARSGIEYGADGEGRRFVDELGRATTRHLDDLGNLSSVELPDGSTWRYAYDALSRLTSVSSPEGLTWSQTWNSVTDVVSTTDPLGRQSTTVTDEAAGTVVTTDASGTVTQRFDPLGRPISEDVEGAVELATYDRCGRAVELLDGEGGLTRIERDAAGRAVAVTDPTGLVTRYEYDVCGRRSAVVDPAGNRTTIEYDADSLPVRCTYPTGEVGRTAYDACGRVVSSWTPGVGGTRVRYDPAGRVVEAHDTATGLRRFTYDAAGQLAAATNGNGGVTRYDYDALGRATTITDPLGNVTRREFDSMDRCIAETDPLGRTFRAGYDAGGRQVWQEDASGRRTEWVYDDADRVVEARIDGRTIATHTWDPRGRSVETTDSTRDDGRVVALSSQWNRRGQLVRETRDGVSQAWEYDAAGRRTSMTLADGSSVDYRWDDVSGWLRAVEHPLLGRASFEHDAQGRVVAATAGALIQSWEYADGFVVGHSVTDVDGAVRTVVDRDDEGRILRVDRGGEATTFDYDAARQLIASQTGDAPIRWRYDAAGRVVAESSASGDREFSYDAASQLVSVAGAEGMTRHSYDEAGRRVRTEYADGRVRVLGWAPTGSLESVLDESGGTSNRIRLHVDASGRLSSVDDVPVFWDAADTYAPALVQIGATPVVTTGGLTGIGEQWSAPGWRTSRTYGTDPWSAAGAAVPTLLGLPDGIGVTAAGELRLGDLEWLGARVYDASTRGFLSVDPLDPVTGAGWSGNPYSYAGNDPMHALDPTGLKPVSEADLKEAAKGSWWYRNKDWVVGGVATVAGVALMATGVGGPAGAMLTSFGTDVLIQKATTGSVNYKQSLVSGAFGGAGFIASKGVFIGKAGMFMKNAEKVAVIGKAGTKTKVALGAAEGYSYQVAGGADPLSGKAFGGAAAGTFTAHIGARGDEIAKGVKGNIVSHFDDVASNHRFTGGLYRGFGTAAGHTSSFGIKTGTAAYGAGGGEFIRQVTDGDPGVDYDKIGGKAAGGALSKHMGSGWSSPAGKGISSLIAH</sequence>
<dbReference type="EMBL" id="BMKQ01000001">
    <property type="protein sequence ID" value="GGF44869.1"/>
    <property type="molecule type" value="Genomic_DNA"/>
</dbReference>
<keyword evidence="6" id="KW-1185">Reference proteome</keyword>
<feature type="region of interest" description="Disordered" evidence="2">
    <location>
        <begin position="80"/>
        <end position="154"/>
    </location>
</feature>
<organism evidence="5 6">
    <name type="scientific">Marmoricola endophyticus</name>
    <dbReference type="NCBI Taxonomy" id="2040280"/>
    <lineage>
        <taxon>Bacteria</taxon>
        <taxon>Bacillati</taxon>
        <taxon>Actinomycetota</taxon>
        <taxon>Actinomycetes</taxon>
        <taxon>Propionibacteriales</taxon>
        <taxon>Nocardioidaceae</taxon>
        <taxon>Marmoricola</taxon>
    </lineage>
</organism>
<evidence type="ECO:0000313" key="5">
    <source>
        <dbReference type="EMBL" id="GGF44869.1"/>
    </source>
</evidence>
<dbReference type="InterPro" id="IPR022385">
    <property type="entry name" value="Rhs_assc_core"/>
</dbReference>
<dbReference type="InterPro" id="IPR045351">
    <property type="entry name" value="DUF6531"/>
</dbReference>
<reference evidence="5" key="2">
    <citation type="submission" date="2020-09" db="EMBL/GenBank/DDBJ databases">
        <authorList>
            <person name="Sun Q."/>
            <person name="Zhou Y."/>
        </authorList>
    </citation>
    <scope>NUCLEOTIDE SEQUENCE</scope>
    <source>
        <strain evidence="5">CGMCC 1.16067</strain>
    </source>
</reference>
<dbReference type="InterPro" id="IPR031325">
    <property type="entry name" value="RHS_repeat"/>
</dbReference>
<name>A0A917F2P6_9ACTN</name>
<proteinExistence type="predicted"/>
<dbReference type="Pfam" id="PF25023">
    <property type="entry name" value="TEN_YD-shell"/>
    <property type="match status" value="1"/>
</dbReference>
<dbReference type="InterPro" id="IPR006530">
    <property type="entry name" value="YD"/>
</dbReference>
<evidence type="ECO:0000259" key="4">
    <source>
        <dbReference type="Pfam" id="PF25023"/>
    </source>
</evidence>
<accession>A0A917F2P6</accession>
<reference evidence="5" key="1">
    <citation type="journal article" date="2014" name="Int. J. Syst. Evol. Microbiol.">
        <title>Complete genome sequence of Corynebacterium casei LMG S-19264T (=DSM 44701T), isolated from a smear-ripened cheese.</title>
        <authorList>
            <consortium name="US DOE Joint Genome Institute (JGI-PGF)"/>
            <person name="Walter F."/>
            <person name="Albersmeier A."/>
            <person name="Kalinowski J."/>
            <person name="Ruckert C."/>
        </authorList>
    </citation>
    <scope>NUCLEOTIDE SEQUENCE</scope>
    <source>
        <strain evidence="5">CGMCC 1.16067</strain>
    </source>
</reference>
<feature type="domain" description="DUF6531" evidence="3">
    <location>
        <begin position="279"/>
        <end position="351"/>
    </location>
</feature>
<dbReference type="InterPro" id="IPR056823">
    <property type="entry name" value="TEN-like_YD-shell"/>
</dbReference>
<feature type="compositionally biased region" description="Pro residues" evidence="2">
    <location>
        <begin position="109"/>
        <end position="123"/>
    </location>
</feature>
<comment type="caution">
    <text evidence="5">The sequence shown here is derived from an EMBL/GenBank/DDBJ whole genome shotgun (WGS) entry which is preliminary data.</text>
</comment>
<dbReference type="Pfam" id="PF05593">
    <property type="entry name" value="RHS_repeat"/>
    <property type="match status" value="7"/>
</dbReference>
<evidence type="ECO:0000313" key="6">
    <source>
        <dbReference type="Proteomes" id="UP000649179"/>
    </source>
</evidence>
<dbReference type="Gene3D" id="2.180.10.10">
    <property type="entry name" value="RHS repeat-associated core"/>
    <property type="match status" value="4"/>
</dbReference>
<dbReference type="NCBIfam" id="TIGR03696">
    <property type="entry name" value="Rhs_assc_core"/>
    <property type="match status" value="1"/>
</dbReference>
<evidence type="ECO:0008006" key="7">
    <source>
        <dbReference type="Google" id="ProtNLM"/>
    </source>
</evidence>
<dbReference type="PANTHER" id="PTHR32305">
    <property type="match status" value="1"/>
</dbReference>
<dbReference type="Pfam" id="PF20148">
    <property type="entry name" value="DUF6531"/>
    <property type="match status" value="1"/>
</dbReference>
<feature type="domain" description="Teneurin-like YD-shell" evidence="4">
    <location>
        <begin position="411"/>
        <end position="585"/>
    </location>
</feature>
<evidence type="ECO:0000256" key="2">
    <source>
        <dbReference type="SAM" id="MobiDB-lite"/>
    </source>
</evidence>
<evidence type="ECO:0000259" key="3">
    <source>
        <dbReference type="Pfam" id="PF20148"/>
    </source>
</evidence>
<dbReference type="PANTHER" id="PTHR32305:SF15">
    <property type="entry name" value="PROTEIN RHSA-RELATED"/>
    <property type="match status" value="1"/>
</dbReference>
<protein>
    <recommendedName>
        <fullName evidence="7">Type IV secretion protein Rhs</fullName>
    </recommendedName>
</protein>
<evidence type="ECO:0000256" key="1">
    <source>
        <dbReference type="ARBA" id="ARBA00022737"/>
    </source>
</evidence>
<dbReference type="SUPFAM" id="SSF63829">
    <property type="entry name" value="Calcium-dependent phosphotriesterase"/>
    <property type="match status" value="1"/>
</dbReference>